<organism evidence="2 3">
    <name type="scientific">Candidatus Phytoplasma rubi</name>
    <dbReference type="NCBI Taxonomy" id="399025"/>
    <lineage>
        <taxon>Bacteria</taxon>
        <taxon>Bacillati</taxon>
        <taxon>Mycoplasmatota</taxon>
        <taxon>Mollicutes</taxon>
        <taxon>Acholeplasmatales</taxon>
        <taxon>Acholeplasmataceae</taxon>
        <taxon>Candidatus Phytoplasma</taxon>
        <taxon>16SrV (Elm yellows group)</taxon>
    </lineage>
</organism>
<keyword evidence="3" id="KW-1185">Reference proteome</keyword>
<dbReference type="EMBL" id="CP114006">
    <property type="protein sequence ID" value="WAN63436.1"/>
    <property type="molecule type" value="Genomic_DNA"/>
</dbReference>
<accession>A0ABY7BTF5</accession>
<dbReference type="Pfam" id="PF11178">
    <property type="entry name" value="DUF2963"/>
    <property type="match status" value="1"/>
</dbReference>
<dbReference type="Proteomes" id="UP001164727">
    <property type="component" value="Chromosome"/>
</dbReference>
<evidence type="ECO:0000259" key="1">
    <source>
        <dbReference type="Pfam" id="PF11178"/>
    </source>
</evidence>
<feature type="domain" description="DUF2963" evidence="1">
    <location>
        <begin position="2"/>
        <end position="50"/>
    </location>
</feature>
<proteinExistence type="predicted"/>
<evidence type="ECO:0000313" key="2">
    <source>
        <dbReference type="EMBL" id="WAN63436.1"/>
    </source>
</evidence>
<sequence length="63" mass="7343">MDGKTIHYIDEFDKDTKTLIKVTIYYDNGITISSVDEYDKNTGELIKTTYYHPVGTIKDIFNF</sequence>
<reference evidence="2 3" key="1">
    <citation type="journal article" date="2023" name="Microbiol. Resour. Announc.">
        <title>Complete Genome of 'Candidatus Phytoplasma rubi' RS, a Phytopathogenic Bacterium Associated with Rubus Stunt Disease.</title>
        <authorList>
            <person name="Duckeck D."/>
            <person name="Zubert C."/>
            <person name="Bohm J.W."/>
            <person name="Carminati G."/>
            <person name="Schneider B."/>
            <person name="Kube M."/>
        </authorList>
    </citation>
    <scope>NUCLEOTIDE SEQUENCE [LARGE SCALE GENOMIC DNA]</scope>
    <source>
        <strain evidence="2 3">RS</strain>
    </source>
</reference>
<evidence type="ECO:0000313" key="3">
    <source>
        <dbReference type="Proteomes" id="UP001164727"/>
    </source>
</evidence>
<protein>
    <recommendedName>
        <fullName evidence="1">DUF2963 domain-containing protein</fullName>
    </recommendedName>
</protein>
<name>A0ABY7BTF5_9MOLU</name>
<gene>
    <name evidence="2" type="ORF">RS022_05780</name>
</gene>
<dbReference type="InterPro" id="IPR021348">
    <property type="entry name" value="DUF2963"/>
</dbReference>